<gene>
    <name evidence="2" type="ORF">E2C01_091559</name>
</gene>
<organism evidence="2 3">
    <name type="scientific">Portunus trituberculatus</name>
    <name type="common">Swimming crab</name>
    <name type="synonym">Neptunus trituberculatus</name>
    <dbReference type="NCBI Taxonomy" id="210409"/>
    <lineage>
        <taxon>Eukaryota</taxon>
        <taxon>Metazoa</taxon>
        <taxon>Ecdysozoa</taxon>
        <taxon>Arthropoda</taxon>
        <taxon>Crustacea</taxon>
        <taxon>Multicrustacea</taxon>
        <taxon>Malacostraca</taxon>
        <taxon>Eumalacostraca</taxon>
        <taxon>Eucarida</taxon>
        <taxon>Decapoda</taxon>
        <taxon>Pleocyemata</taxon>
        <taxon>Brachyura</taxon>
        <taxon>Eubrachyura</taxon>
        <taxon>Portunoidea</taxon>
        <taxon>Portunidae</taxon>
        <taxon>Portuninae</taxon>
        <taxon>Portunus</taxon>
    </lineage>
</organism>
<sequence>MKKEKQTDREEEEEEEKKKRRPISRIHIKIKIKMCCVGTREGPQSQLSHREAESQSASTGETVRVA</sequence>
<keyword evidence="3" id="KW-1185">Reference proteome</keyword>
<feature type="region of interest" description="Disordered" evidence="1">
    <location>
        <begin position="1"/>
        <end position="25"/>
    </location>
</feature>
<name>A0A5B7JT86_PORTR</name>
<evidence type="ECO:0000313" key="2">
    <source>
        <dbReference type="EMBL" id="MPC96308.1"/>
    </source>
</evidence>
<evidence type="ECO:0000256" key="1">
    <source>
        <dbReference type="SAM" id="MobiDB-lite"/>
    </source>
</evidence>
<dbReference type="EMBL" id="VSRR010105437">
    <property type="protein sequence ID" value="MPC96308.1"/>
    <property type="molecule type" value="Genomic_DNA"/>
</dbReference>
<evidence type="ECO:0000313" key="3">
    <source>
        <dbReference type="Proteomes" id="UP000324222"/>
    </source>
</evidence>
<protein>
    <submittedName>
        <fullName evidence="2">Uncharacterized protein</fullName>
    </submittedName>
</protein>
<feature type="compositionally biased region" description="Polar residues" evidence="1">
    <location>
        <begin position="54"/>
        <end position="66"/>
    </location>
</feature>
<reference evidence="2 3" key="1">
    <citation type="submission" date="2019-05" db="EMBL/GenBank/DDBJ databases">
        <title>Another draft genome of Portunus trituberculatus and its Hox gene families provides insights of decapod evolution.</title>
        <authorList>
            <person name="Jeong J.-H."/>
            <person name="Song I."/>
            <person name="Kim S."/>
            <person name="Choi T."/>
            <person name="Kim D."/>
            <person name="Ryu S."/>
            <person name="Kim W."/>
        </authorList>
    </citation>
    <scope>NUCLEOTIDE SEQUENCE [LARGE SCALE GENOMIC DNA]</scope>
    <source>
        <tissue evidence="2">Muscle</tissue>
    </source>
</reference>
<accession>A0A5B7JT86</accession>
<proteinExistence type="predicted"/>
<comment type="caution">
    <text evidence="2">The sequence shown here is derived from an EMBL/GenBank/DDBJ whole genome shotgun (WGS) entry which is preliminary data.</text>
</comment>
<feature type="region of interest" description="Disordered" evidence="1">
    <location>
        <begin position="40"/>
        <end position="66"/>
    </location>
</feature>
<dbReference type="Proteomes" id="UP000324222">
    <property type="component" value="Unassembled WGS sequence"/>
</dbReference>
<dbReference type="AlphaFoldDB" id="A0A5B7JT86"/>